<dbReference type="EMBL" id="AP015040">
    <property type="protein sequence ID" value="BAT91648.1"/>
    <property type="molecule type" value="Genomic_DNA"/>
</dbReference>
<accession>A0A0S3SFR8</accession>
<feature type="transmembrane region" description="Helical" evidence="1">
    <location>
        <begin position="20"/>
        <end position="39"/>
    </location>
</feature>
<keyword evidence="1" id="KW-0472">Membrane</keyword>
<gene>
    <name evidence="2" type="primary">Vigan.07G025900</name>
    <name evidence="2" type="ORF">VIGAN_07025900</name>
</gene>
<keyword evidence="1" id="KW-0812">Transmembrane</keyword>
<evidence type="ECO:0000256" key="1">
    <source>
        <dbReference type="SAM" id="Phobius"/>
    </source>
</evidence>
<organism evidence="2 3">
    <name type="scientific">Vigna angularis var. angularis</name>
    <dbReference type="NCBI Taxonomy" id="157739"/>
    <lineage>
        <taxon>Eukaryota</taxon>
        <taxon>Viridiplantae</taxon>
        <taxon>Streptophyta</taxon>
        <taxon>Embryophyta</taxon>
        <taxon>Tracheophyta</taxon>
        <taxon>Spermatophyta</taxon>
        <taxon>Magnoliopsida</taxon>
        <taxon>eudicotyledons</taxon>
        <taxon>Gunneridae</taxon>
        <taxon>Pentapetalae</taxon>
        <taxon>rosids</taxon>
        <taxon>fabids</taxon>
        <taxon>Fabales</taxon>
        <taxon>Fabaceae</taxon>
        <taxon>Papilionoideae</taxon>
        <taxon>50 kb inversion clade</taxon>
        <taxon>NPAAA clade</taxon>
        <taxon>indigoferoid/millettioid clade</taxon>
        <taxon>Phaseoleae</taxon>
        <taxon>Vigna</taxon>
    </lineage>
</organism>
<proteinExistence type="predicted"/>
<feature type="transmembrane region" description="Helical" evidence="1">
    <location>
        <begin position="45"/>
        <end position="74"/>
    </location>
</feature>
<evidence type="ECO:0000313" key="2">
    <source>
        <dbReference type="EMBL" id="BAT91648.1"/>
    </source>
</evidence>
<name>A0A0S3SFR8_PHAAN</name>
<evidence type="ECO:0000313" key="3">
    <source>
        <dbReference type="Proteomes" id="UP000291084"/>
    </source>
</evidence>
<protein>
    <submittedName>
        <fullName evidence="2">Uncharacterized protein</fullName>
    </submittedName>
</protein>
<sequence length="111" mass="12529">MSNFTGENYNFLRPPPHWRCLALLFLPSFFSFSFSFKSLSPLRLYILKVICLSAAIFLTFSVISAANCLLYNFFKPRISFAKVSGCGIKSLSIMSIQNEQASFTCPFEKSA</sequence>
<keyword evidence="1" id="KW-1133">Transmembrane helix</keyword>
<keyword evidence="3" id="KW-1185">Reference proteome</keyword>
<dbReference type="AlphaFoldDB" id="A0A0S3SFR8"/>
<reference evidence="2 3" key="1">
    <citation type="journal article" date="2015" name="Sci. Rep.">
        <title>The power of single molecule real-time sequencing technology in the de novo assembly of a eukaryotic genome.</title>
        <authorList>
            <person name="Sakai H."/>
            <person name="Naito K."/>
            <person name="Ogiso-Tanaka E."/>
            <person name="Takahashi Y."/>
            <person name="Iseki K."/>
            <person name="Muto C."/>
            <person name="Satou K."/>
            <person name="Teruya K."/>
            <person name="Shiroma A."/>
            <person name="Shimoji M."/>
            <person name="Hirano T."/>
            <person name="Itoh T."/>
            <person name="Kaga A."/>
            <person name="Tomooka N."/>
        </authorList>
    </citation>
    <scope>NUCLEOTIDE SEQUENCE [LARGE SCALE GENOMIC DNA]</scope>
    <source>
        <strain evidence="3">cv. Shumari</strain>
    </source>
</reference>
<dbReference type="Proteomes" id="UP000291084">
    <property type="component" value="Chromosome 7"/>
</dbReference>